<name>A0A0W8CQW4_PHYNI</name>
<dbReference type="OrthoDB" id="164008at2759"/>
<evidence type="ECO:0000313" key="1">
    <source>
        <dbReference type="EMBL" id="KUF86050.1"/>
    </source>
</evidence>
<dbReference type="Proteomes" id="UP000052943">
    <property type="component" value="Unassembled WGS sequence"/>
</dbReference>
<dbReference type="EMBL" id="LNFO01002359">
    <property type="protein sequence ID" value="KUF86050.1"/>
    <property type="molecule type" value="Genomic_DNA"/>
</dbReference>
<evidence type="ECO:0000313" key="2">
    <source>
        <dbReference type="Proteomes" id="UP000052943"/>
    </source>
</evidence>
<accession>A0A0W8CQW4</accession>
<reference evidence="1 2" key="1">
    <citation type="submission" date="2015-11" db="EMBL/GenBank/DDBJ databases">
        <title>Genomes and virulence difference between two physiological races of Phytophthora nicotianae.</title>
        <authorList>
            <person name="Liu H."/>
            <person name="Ma X."/>
            <person name="Yu H."/>
            <person name="Fang D."/>
            <person name="Li Y."/>
            <person name="Wang X."/>
            <person name="Wang W."/>
            <person name="Dong Y."/>
            <person name="Xiao B."/>
        </authorList>
    </citation>
    <scope>NUCLEOTIDE SEQUENCE [LARGE SCALE GENOMIC DNA]</scope>
    <source>
        <strain evidence="2">race 0</strain>
    </source>
</reference>
<sequence length="545" mass="61923">MLLSVIRRSTGASALRSASSIVHTHYSHLTRSTPTLQHRTFLTSPRVTSYVMARAKVLHLAVRSFLNYNQIIALDSASSPLSHYFTRSATLRERVYMYLVCLIPPDQPIDLPDFLDGARQAAHVVFDQIYSEEQAYNLLQETEVHPDSLSKVASADCMDKWANKLEAQRKALQLPVGTKFKLEKLQVHDVRLAGAEYEYSDAPMDQNNDTCSMYHMNEAVSLKVRYVVTEHLLASRNGGENYLTRHAVKTTFDWSFYSDVSRARLLSRPQQVYRHDQHLASIARCSPSRGLSFSASNALQTHQRRQYSSVPNDQNPSPEGFQEVLDTLARVRARQELFAEYKKQDVFAPSSMSWLANWLMFYHLNRPQNTQLDLIEFIQGAKYAMGATMTIMYSREFADYVRREDEAPGPLKPDCEAAEMVERSLETVSYEAFKSFILQSASAGVRAEMTKIEVHNAYLLSVQYDRVAKRSTTNSSGAKVLGVPVDERLKLAVLFDITEHVSMTMADSNGAEQIARRNKAIWQFESKVTKPEDIDWIIEPLHLTA</sequence>
<gene>
    <name evidence="1" type="ORF">AM587_10015426</name>
</gene>
<proteinExistence type="predicted"/>
<dbReference type="AlphaFoldDB" id="A0A0W8CQW4"/>
<organism evidence="1 2">
    <name type="scientific">Phytophthora nicotianae</name>
    <name type="common">Potato buckeye rot agent</name>
    <name type="synonym">Phytophthora parasitica</name>
    <dbReference type="NCBI Taxonomy" id="4792"/>
    <lineage>
        <taxon>Eukaryota</taxon>
        <taxon>Sar</taxon>
        <taxon>Stramenopiles</taxon>
        <taxon>Oomycota</taxon>
        <taxon>Peronosporomycetes</taxon>
        <taxon>Peronosporales</taxon>
        <taxon>Peronosporaceae</taxon>
        <taxon>Phytophthora</taxon>
    </lineage>
</organism>
<comment type="caution">
    <text evidence="1">The sequence shown here is derived from an EMBL/GenBank/DDBJ whole genome shotgun (WGS) entry which is preliminary data.</text>
</comment>
<protein>
    <submittedName>
        <fullName evidence="1">Uncharacterized protein</fullName>
    </submittedName>
</protein>